<gene>
    <name evidence="1" type="ORF">NUM_29930</name>
</gene>
<dbReference type="Proteomes" id="UP000614996">
    <property type="component" value="Unassembled WGS sequence"/>
</dbReference>
<accession>A0A8J4AC92</accession>
<comment type="caution">
    <text evidence="1">The sequence shown here is derived from an EMBL/GenBank/DDBJ whole genome shotgun (WGS) entry which is preliminary data.</text>
</comment>
<dbReference type="EMBL" id="BOPO01000053">
    <property type="protein sequence ID" value="GIL27739.1"/>
    <property type="molecule type" value="Genomic_DNA"/>
</dbReference>
<reference evidence="2" key="1">
    <citation type="journal article" date="2021" name="Int. J. Syst. Evol. Microbiol.">
        <title>Actinocatenispora comari sp. nov., an endophytic actinomycete isolated from aerial parts of Comarum salesowianum.</title>
        <authorList>
            <person name="Oyunbileg N."/>
            <person name="Iizaka Y."/>
            <person name="Hamada M."/>
            <person name="Davaapurev B.O."/>
            <person name="Fukumoto A."/>
            <person name="Tsetseg B."/>
            <person name="Kato F."/>
            <person name="Tamura T."/>
            <person name="Batkhuu J."/>
            <person name="Anzai Y."/>
        </authorList>
    </citation>
    <scope>NUCLEOTIDE SEQUENCE [LARGE SCALE GENOMIC DNA]</scope>
    <source>
        <strain evidence="2">NUM-2625</strain>
    </source>
</reference>
<organism evidence="1 2">
    <name type="scientific">Actinocatenispora comari</name>
    <dbReference type="NCBI Taxonomy" id="2807577"/>
    <lineage>
        <taxon>Bacteria</taxon>
        <taxon>Bacillati</taxon>
        <taxon>Actinomycetota</taxon>
        <taxon>Actinomycetes</taxon>
        <taxon>Micromonosporales</taxon>
        <taxon>Micromonosporaceae</taxon>
        <taxon>Actinocatenispora</taxon>
    </lineage>
</organism>
<proteinExistence type="predicted"/>
<sequence length="54" mass="5601">MNSLSSSIRADSLRGADQVPLKSRGAVQPVLLLHLVGPELSVPVRRVGARAGPA</sequence>
<evidence type="ECO:0000313" key="2">
    <source>
        <dbReference type="Proteomes" id="UP000614996"/>
    </source>
</evidence>
<protein>
    <submittedName>
        <fullName evidence="1">Uncharacterized protein</fullName>
    </submittedName>
</protein>
<dbReference type="AlphaFoldDB" id="A0A8J4AC92"/>
<evidence type="ECO:0000313" key="1">
    <source>
        <dbReference type="EMBL" id="GIL27739.1"/>
    </source>
</evidence>
<keyword evidence="2" id="KW-1185">Reference proteome</keyword>
<name>A0A8J4AC92_9ACTN</name>